<dbReference type="EMBL" id="KN719131">
    <property type="protein sequence ID" value="KJH39931.1"/>
    <property type="molecule type" value="Genomic_DNA"/>
</dbReference>
<dbReference type="AlphaFoldDB" id="A0A0D8XBT5"/>
<dbReference type="OrthoDB" id="5869142at2759"/>
<name>A0A0D8XBT5_DICVI</name>
<sequence>NQKVEGINLITELSSTNPKDVSDHMHEVVVAILTECKNLRSSVCRVALVCAGTLTQNMKGKMDHELDK</sequence>
<feature type="non-terminal residue" evidence="1">
    <location>
        <position position="68"/>
    </location>
</feature>
<dbReference type="Gene3D" id="1.25.10.10">
    <property type="entry name" value="Leucine-rich Repeat Variant"/>
    <property type="match status" value="1"/>
</dbReference>
<evidence type="ECO:0000313" key="2">
    <source>
        <dbReference type="Proteomes" id="UP000053766"/>
    </source>
</evidence>
<organism evidence="1 2">
    <name type="scientific">Dictyocaulus viviparus</name>
    <name type="common">Bovine lungworm</name>
    <dbReference type="NCBI Taxonomy" id="29172"/>
    <lineage>
        <taxon>Eukaryota</taxon>
        <taxon>Metazoa</taxon>
        <taxon>Ecdysozoa</taxon>
        <taxon>Nematoda</taxon>
        <taxon>Chromadorea</taxon>
        <taxon>Rhabditida</taxon>
        <taxon>Rhabditina</taxon>
        <taxon>Rhabditomorpha</taxon>
        <taxon>Strongyloidea</taxon>
        <taxon>Metastrongylidae</taxon>
        <taxon>Dictyocaulus</taxon>
    </lineage>
</organism>
<protein>
    <submittedName>
        <fullName evidence="1">Uncharacterized protein</fullName>
    </submittedName>
</protein>
<accession>A0A0D8XBT5</accession>
<reference evidence="2" key="2">
    <citation type="journal article" date="2016" name="Sci. Rep.">
        <title>Dictyocaulus viviparus genome, variome and transcriptome elucidate lungworm biology and support future intervention.</title>
        <authorList>
            <person name="McNulty S.N."/>
            <person name="Strube C."/>
            <person name="Rosa B.A."/>
            <person name="Martin J.C."/>
            <person name="Tyagi R."/>
            <person name="Choi Y.J."/>
            <person name="Wang Q."/>
            <person name="Hallsworth Pepin K."/>
            <person name="Zhang X."/>
            <person name="Ozersky P."/>
            <person name="Wilson R.K."/>
            <person name="Sternberg P.W."/>
            <person name="Gasser R.B."/>
            <person name="Mitreva M."/>
        </authorList>
    </citation>
    <scope>NUCLEOTIDE SEQUENCE [LARGE SCALE GENOMIC DNA]</scope>
    <source>
        <strain evidence="2">HannoverDv2000</strain>
    </source>
</reference>
<gene>
    <name evidence="1" type="ORF">DICVIV_14162</name>
</gene>
<dbReference type="Proteomes" id="UP000053766">
    <property type="component" value="Unassembled WGS sequence"/>
</dbReference>
<proteinExistence type="predicted"/>
<reference evidence="1 2" key="1">
    <citation type="submission" date="2013-11" db="EMBL/GenBank/DDBJ databases">
        <title>Draft genome of the bovine lungworm Dictyocaulus viviparus.</title>
        <authorList>
            <person name="Mitreva M."/>
        </authorList>
    </citation>
    <scope>NUCLEOTIDE SEQUENCE [LARGE SCALE GENOMIC DNA]</scope>
    <source>
        <strain evidence="1 2">HannoverDv2000</strain>
    </source>
</reference>
<keyword evidence="2" id="KW-1185">Reference proteome</keyword>
<evidence type="ECO:0000313" key="1">
    <source>
        <dbReference type="EMBL" id="KJH39931.1"/>
    </source>
</evidence>
<feature type="non-terminal residue" evidence="1">
    <location>
        <position position="1"/>
    </location>
</feature>
<dbReference type="InterPro" id="IPR011989">
    <property type="entry name" value="ARM-like"/>
</dbReference>